<dbReference type="HOGENOM" id="CLU_1884877_0_0_0"/>
<protein>
    <submittedName>
        <fullName evidence="2">Uncharacterized protein</fullName>
    </submittedName>
</protein>
<dbReference type="RefSeq" id="WP_013178846.1">
    <property type="nucleotide sequence ID" value="NC_014221.1"/>
</dbReference>
<dbReference type="KEGG" id="tra:Trad_2374"/>
<gene>
    <name evidence="2" type="ordered locus">Trad_2374</name>
</gene>
<evidence type="ECO:0000256" key="1">
    <source>
        <dbReference type="SAM" id="MobiDB-lite"/>
    </source>
</evidence>
<reference evidence="3" key="1">
    <citation type="submission" date="2010-05" db="EMBL/GenBank/DDBJ databases">
        <title>The complete genome of Truepera radiovictris DSM 17093.</title>
        <authorList>
            <consortium name="US DOE Joint Genome Institute (JGI-PGF)"/>
            <person name="Lucas S."/>
            <person name="Copeland A."/>
            <person name="Lapidus A."/>
            <person name="Glavina del Rio T."/>
            <person name="Dalin E."/>
            <person name="Tice H."/>
            <person name="Bruce D."/>
            <person name="Goodwin L."/>
            <person name="Pitluck S."/>
            <person name="Kyrpides N."/>
            <person name="Mavromatis K."/>
            <person name="Ovchinnikova G."/>
            <person name="Munk A.C."/>
            <person name="Detter J.C."/>
            <person name="Han C."/>
            <person name="Tapia R."/>
            <person name="Land M."/>
            <person name="Hauser L."/>
            <person name="Markowitz V."/>
            <person name="Cheng J.-F."/>
            <person name="Hugenholtz P."/>
            <person name="Woyke T."/>
            <person name="Wu D."/>
            <person name="Tindall B."/>
            <person name="Pomrenke H.G."/>
            <person name="Brambilla E."/>
            <person name="Klenk H.-P."/>
            <person name="Eisen J.A."/>
        </authorList>
    </citation>
    <scope>NUCLEOTIDE SEQUENCE [LARGE SCALE GENOMIC DNA]</scope>
    <source>
        <strain evidence="3">DSM 17093 / CIP 108686 / LMG 22925 / RQ-24</strain>
    </source>
</reference>
<dbReference type="EMBL" id="CP002049">
    <property type="protein sequence ID" value="ADI15483.1"/>
    <property type="molecule type" value="Genomic_DNA"/>
</dbReference>
<reference evidence="2 3" key="2">
    <citation type="journal article" date="2011" name="Stand. Genomic Sci.">
        <title>Complete genome sequence of Truepera radiovictrix type strain (RQ-24).</title>
        <authorList>
            <person name="Ivanova N."/>
            <person name="Rohde C."/>
            <person name="Munk C."/>
            <person name="Nolan M."/>
            <person name="Lucas S."/>
            <person name="Del Rio T.G."/>
            <person name="Tice H."/>
            <person name="Deshpande S."/>
            <person name="Cheng J.F."/>
            <person name="Tapia R."/>
            <person name="Han C."/>
            <person name="Goodwin L."/>
            <person name="Pitluck S."/>
            <person name="Liolios K."/>
            <person name="Mavromatis K."/>
            <person name="Mikhailova N."/>
            <person name="Pati A."/>
            <person name="Chen A."/>
            <person name="Palaniappan K."/>
            <person name="Land M."/>
            <person name="Hauser L."/>
            <person name="Chang Y.J."/>
            <person name="Jeffries C.D."/>
            <person name="Brambilla E."/>
            <person name="Rohde M."/>
            <person name="Goker M."/>
            <person name="Tindall B.J."/>
            <person name="Woyke T."/>
            <person name="Bristow J."/>
            <person name="Eisen J.A."/>
            <person name="Markowitz V."/>
            <person name="Hugenholtz P."/>
            <person name="Kyrpides N.C."/>
            <person name="Klenk H.P."/>
            <person name="Lapidus A."/>
        </authorList>
    </citation>
    <scope>NUCLEOTIDE SEQUENCE [LARGE SCALE GENOMIC DNA]</scope>
    <source>
        <strain evidence="3">DSM 17093 / CIP 108686 / LMG 22925 / RQ-24</strain>
    </source>
</reference>
<name>D7CT20_TRURR</name>
<feature type="compositionally biased region" description="Low complexity" evidence="1">
    <location>
        <begin position="58"/>
        <end position="71"/>
    </location>
</feature>
<dbReference type="STRING" id="649638.Trad_2374"/>
<feature type="compositionally biased region" description="Basic and acidic residues" evidence="1">
    <location>
        <begin position="8"/>
        <end position="17"/>
    </location>
</feature>
<dbReference type="Proteomes" id="UP000000379">
    <property type="component" value="Chromosome"/>
</dbReference>
<evidence type="ECO:0000313" key="3">
    <source>
        <dbReference type="Proteomes" id="UP000000379"/>
    </source>
</evidence>
<organism evidence="2 3">
    <name type="scientific">Truepera radiovictrix (strain DSM 17093 / CIP 108686 / LMG 22925 / RQ-24)</name>
    <dbReference type="NCBI Taxonomy" id="649638"/>
    <lineage>
        <taxon>Bacteria</taxon>
        <taxon>Thermotogati</taxon>
        <taxon>Deinococcota</taxon>
        <taxon>Deinococci</taxon>
        <taxon>Trueperales</taxon>
        <taxon>Trueperaceae</taxon>
        <taxon>Truepera</taxon>
    </lineage>
</organism>
<dbReference type="AlphaFoldDB" id="D7CT20"/>
<sequence length="135" mass="14424">MSALGAVRPERAARDETAPLGPEAPTPAAPPDDASAFADELPPDFWEEVPLPDPPQRAPQDAAPAGAGTDRAAQHPEDDPRFRLLQSLFPGRLVAWQAHAPRSEEDAYGDAAYRDTPETLHGDAHDGLEEGETVD</sequence>
<evidence type="ECO:0000313" key="2">
    <source>
        <dbReference type="EMBL" id="ADI15483.1"/>
    </source>
</evidence>
<accession>D7CT20</accession>
<feature type="region of interest" description="Disordered" evidence="1">
    <location>
        <begin position="100"/>
        <end position="135"/>
    </location>
</feature>
<keyword evidence="3" id="KW-1185">Reference proteome</keyword>
<feature type="compositionally biased region" description="Basic and acidic residues" evidence="1">
    <location>
        <begin position="112"/>
        <end position="128"/>
    </location>
</feature>
<proteinExistence type="predicted"/>
<feature type="region of interest" description="Disordered" evidence="1">
    <location>
        <begin position="1"/>
        <end position="79"/>
    </location>
</feature>